<accession>A0A2R6NVI2</accession>
<gene>
    <name evidence="3" type="ORF">PHLCEN_2v7784</name>
</gene>
<comment type="caution">
    <text evidence="3">The sequence shown here is derived from an EMBL/GenBank/DDBJ whole genome shotgun (WGS) entry which is preliminary data.</text>
</comment>
<feature type="compositionally biased region" description="Polar residues" evidence="1">
    <location>
        <begin position="142"/>
        <end position="154"/>
    </location>
</feature>
<protein>
    <submittedName>
        <fullName evidence="3">Uncharacterized protein</fullName>
    </submittedName>
</protein>
<keyword evidence="4" id="KW-1185">Reference proteome</keyword>
<evidence type="ECO:0000256" key="2">
    <source>
        <dbReference type="SAM" id="SignalP"/>
    </source>
</evidence>
<keyword evidence="2" id="KW-0732">Signal</keyword>
<evidence type="ECO:0000256" key="1">
    <source>
        <dbReference type="SAM" id="MobiDB-lite"/>
    </source>
</evidence>
<evidence type="ECO:0000313" key="3">
    <source>
        <dbReference type="EMBL" id="PSR77594.1"/>
    </source>
</evidence>
<evidence type="ECO:0000313" key="4">
    <source>
        <dbReference type="Proteomes" id="UP000186601"/>
    </source>
</evidence>
<name>A0A2R6NVI2_9APHY</name>
<dbReference type="EMBL" id="MLYV02000787">
    <property type="protein sequence ID" value="PSR77594.1"/>
    <property type="molecule type" value="Genomic_DNA"/>
</dbReference>
<dbReference type="OrthoDB" id="4991875at2759"/>
<feature type="region of interest" description="Disordered" evidence="1">
    <location>
        <begin position="134"/>
        <end position="184"/>
    </location>
</feature>
<dbReference type="Proteomes" id="UP000186601">
    <property type="component" value="Unassembled WGS sequence"/>
</dbReference>
<dbReference type="PANTHER" id="PTHR40640:SF1">
    <property type="entry name" value="ANCHORED GLYCOPROTEIN, PUTATIVE (AFU_ORTHOLOGUE AFUA_8G04860)-RELATED"/>
    <property type="match status" value="1"/>
</dbReference>
<feature type="signal peptide" evidence="2">
    <location>
        <begin position="1"/>
        <end position="21"/>
    </location>
</feature>
<dbReference type="PANTHER" id="PTHR40640">
    <property type="entry name" value="ANCHORED GLYCOPROTEIN, PUTATIVE (AFU_ORTHOLOGUE AFUA_8G04860)-RELATED"/>
    <property type="match status" value="1"/>
</dbReference>
<reference evidence="3 4" key="1">
    <citation type="submission" date="2018-02" db="EMBL/GenBank/DDBJ databases">
        <title>Genome sequence of the basidiomycete white-rot fungus Phlebia centrifuga.</title>
        <authorList>
            <person name="Granchi Z."/>
            <person name="Peng M."/>
            <person name="de Vries R.P."/>
            <person name="Hilden K."/>
            <person name="Makela M.R."/>
            <person name="Grigoriev I."/>
            <person name="Riley R."/>
        </authorList>
    </citation>
    <scope>NUCLEOTIDE SEQUENCE [LARGE SCALE GENOMIC DNA]</scope>
    <source>
        <strain evidence="3 4">FBCC195</strain>
    </source>
</reference>
<organism evidence="3 4">
    <name type="scientific">Hermanssonia centrifuga</name>
    <dbReference type="NCBI Taxonomy" id="98765"/>
    <lineage>
        <taxon>Eukaryota</taxon>
        <taxon>Fungi</taxon>
        <taxon>Dikarya</taxon>
        <taxon>Basidiomycota</taxon>
        <taxon>Agaricomycotina</taxon>
        <taxon>Agaricomycetes</taxon>
        <taxon>Polyporales</taxon>
        <taxon>Meruliaceae</taxon>
        <taxon>Hermanssonia</taxon>
    </lineage>
</organism>
<sequence>MRSGVTLYLAAVISLACHAWGQTSLYIPGFDPQPVTANELGVGADGETTWLIAPGVTSGSFEDSGFFGPATLIAGPTQAEIIYDDPSGYRIQENCGINGDTAECTALLVTGTYTSTYITEETVVPFEVQAGSSVAPSDGASVPTSALSAGSTVPTAAKPTSPPIGSSTQSSSTSSSPAPTNSENSVAKLARGSLVAWLAPVLLSLGFLTVLA</sequence>
<dbReference type="AlphaFoldDB" id="A0A2R6NVI2"/>
<dbReference type="STRING" id="98765.A0A2R6NVI2"/>
<feature type="chain" id="PRO_5015321662" evidence="2">
    <location>
        <begin position="22"/>
        <end position="212"/>
    </location>
</feature>
<proteinExistence type="predicted"/>
<feature type="compositionally biased region" description="Low complexity" evidence="1">
    <location>
        <begin position="163"/>
        <end position="182"/>
    </location>
</feature>
<dbReference type="PROSITE" id="PS51257">
    <property type="entry name" value="PROKAR_LIPOPROTEIN"/>
    <property type="match status" value="1"/>
</dbReference>